<keyword evidence="2" id="KW-1185">Reference proteome</keyword>
<dbReference type="GeneID" id="22619710"/>
<evidence type="ECO:0000313" key="2">
    <source>
        <dbReference type="Proteomes" id="UP000202327"/>
    </source>
</evidence>
<dbReference type="Proteomes" id="UP000202327">
    <property type="component" value="Segment"/>
</dbReference>
<dbReference type="OrthoDB" id="32375at10239"/>
<name>A0A0A7KRI6_9ABAC</name>
<organism evidence="1 2">
    <name type="scientific">Agrotis segetum nucleopolyhedrovirus B</name>
    <dbReference type="NCBI Taxonomy" id="1580580"/>
    <lineage>
        <taxon>Viruses</taxon>
        <taxon>Viruses incertae sedis</taxon>
        <taxon>Naldaviricetes</taxon>
        <taxon>Lefavirales</taxon>
        <taxon>Baculoviridae</taxon>
        <taxon>Alphabaculovirus</taxon>
        <taxon>Alphabaculovirus alteragsegetum</taxon>
    </lineage>
</organism>
<reference evidence="1 2" key="1">
    <citation type="journal article" date="2015" name="Virus Genes">
        <title>The genome sequence of Agrotis segetum nucleopolyhedrovirus B (AgseNPV-B) reveals a new baculovirus species within the Agrotis baculovirus complex.</title>
        <authorList>
            <person name="Wennmann J.T."/>
            <person name="Gueli Alletti G."/>
            <person name="Jehle J.A."/>
        </authorList>
    </citation>
    <scope>NUCLEOTIDE SEQUENCE [LARGE SCALE GENOMIC DNA]</scope>
    <source>
        <strain evidence="1">English</strain>
    </source>
</reference>
<proteinExistence type="predicted"/>
<sequence length="135" mass="15366">MAFIVDAQPYTRIGGGHETYDVFTNMKLILHEADRPSEILGSGQLILNYSFSLEAYLNKIPPLIYSGADQIAILNQLKPCNIKWGCWSFEEDSQAKNFLANAIQYLMEAITTQLSSRFEEITDYTINQCQIFTNE</sequence>
<dbReference type="RefSeq" id="YP_009112681.1">
    <property type="nucleotide sequence ID" value="NC_025960.1"/>
</dbReference>
<dbReference type="EMBL" id="KM102981">
    <property type="protein sequence ID" value="AIZ48677.1"/>
    <property type="molecule type" value="Genomic_DNA"/>
</dbReference>
<evidence type="ECO:0000313" key="1">
    <source>
        <dbReference type="EMBL" id="AIZ48677.1"/>
    </source>
</evidence>
<dbReference type="KEGG" id="vg:22619710"/>
<protein>
    <submittedName>
        <fullName evidence="1">Asb120</fullName>
    </submittedName>
</protein>
<accession>A0A0A7KRI6</accession>